<sequence>MSVDKAAISKTVLELEKSFDERWSAGDNRGYLDNYAEVIAYIDSVYTNPHIVRSEYLNPVVHVSEGGDFAVLAYNLDTYVFDDDGKERQLRAWNSTEAYRLVDGEWRIVHSNWAFSQTTTEAIAS</sequence>
<feature type="domain" description="SnoaL-like" evidence="1">
    <location>
        <begin position="29"/>
        <end position="110"/>
    </location>
</feature>
<dbReference type="InterPro" id="IPR037401">
    <property type="entry name" value="SnoaL-like"/>
</dbReference>
<dbReference type="Proteomes" id="UP000037151">
    <property type="component" value="Unassembled WGS sequence"/>
</dbReference>
<dbReference type="OrthoDB" id="9812295at2"/>
<dbReference type="InterPro" id="IPR032710">
    <property type="entry name" value="NTF2-like_dom_sf"/>
</dbReference>
<dbReference type="RefSeq" id="WP_050374003.1">
    <property type="nucleotide sequence ID" value="NZ_KQ257831.1"/>
</dbReference>
<evidence type="ECO:0000259" key="1">
    <source>
        <dbReference type="Pfam" id="PF13577"/>
    </source>
</evidence>
<organism evidence="2 3">
    <name type="scientific">Streptomyces acidiscabies</name>
    <dbReference type="NCBI Taxonomy" id="42234"/>
    <lineage>
        <taxon>Bacteria</taxon>
        <taxon>Bacillati</taxon>
        <taxon>Actinomycetota</taxon>
        <taxon>Actinomycetes</taxon>
        <taxon>Kitasatosporales</taxon>
        <taxon>Streptomycetaceae</taxon>
        <taxon>Streptomyces</taxon>
    </lineage>
</organism>
<protein>
    <recommendedName>
        <fullName evidence="1">SnoaL-like domain-containing protein</fullName>
    </recommendedName>
</protein>
<evidence type="ECO:0000313" key="3">
    <source>
        <dbReference type="Proteomes" id="UP000037151"/>
    </source>
</evidence>
<comment type="caution">
    <text evidence="2">The sequence shown here is derived from an EMBL/GenBank/DDBJ whole genome shotgun (WGS) entry which is preliminary data.</text>
</comment>
<dbReference type="Gene3D" id="3.10.450.50">
    <property type="match status" value="1"/>
</dbReference>
<name>A0A0L0JRL6_9ACTN</name>
<dbReference type="Pfam" id="PF13577">
    <property type="entry name" value="SnoaL_4"/>
    <property type="match status" value="1"/>
</dbReference>
<gene>
    <name evidence="2" type="ORF">IQ63_33880</name>
</gene>
<dbReference type="PATRIC" id="fig|42234.21.peg.6981"/>
<evidence type="ECO:0000313" key="2">
    <source>
        <dbReference type="EMBL" id="KND28206.1"/>
    </source>
</evidence>
<dbReference type="AlphaFoldDB" id="A0A0L0JRL6"/>
<dbReference type="EMBL" id="JPPY01000191">
    <property type="protein sequence ID" value="KND28206.1"/>
    <property type="molecule type" value="Genomic_DNA"/>
</dbReference>
<proteinExistence type="predicted"/>
<reference evidence="3" key="1">
    <citation type="submission" date="2014-07" db="EMBL/GenBank/DDBJ databases">
        <title>Genome sequencing of plant-pathogenic Streptomyces species.</title>
        <authorList>
            <person name="Harrison J."/>
            <person name="Sapp M."/>
            <person name="Thwaites R."/>
            <person name="Studholme D.J."/>
        </authorList>
    </citation>
    <scope>NUCLEOTIDE SEQUENCE [LARGE SCALE GENOMIC DNA]</scope>
    <source>
        <strain evidence="3">NCPPB 4445</strain>
    </source>
</reference>
<dbReference type="SUPFAM" id="SSF54427">
    <property type="entry name" value="NTF2-like"/>
    <property type="match status" value="1"/>
</dbReference>
<accession>A0A0L0JRL6</accession>